<feature type="domain" description="FAS1" evidence="1">
    <location>
        <begin position="34"/>
        <end position="168"/>
    </location>
</feature>
<dbReference type="Pfam" id="PF02469">
    <property type="entry name" value="Fasciclin"/>
    <property type="match status" value="1"/>
</dbReference>
<dbReference type="AlphaFoldDB" id="X7F4X7"/>
<dbReference type="Gene3D" id="2.30.180.10">
    <property type="entry name" value="FAS1 domain"/>
    <property type="match status" value="1"/>
</dbReference>
<protein>
    <recommendedName>
        <fullName evidence="1">FAS1 domain-containing protein</fullName>
    </recommendedName>
</protein>
<dbReference type="InterPro" id="IPR006311">
    <property type="entry name" value="TAT_signal"/>
</dbReference>
<name>X7F4X7_9RHOB</name>
<dbReference type="RefSeq" id="WP_051492182.1">
    <property type="nucleotide sequence ID" value="NZ_JAME01000041.1"/>
</dbReference>
<dbReference type="InterPro" id="IPR050904">
    <property type="entry name" value="Adhesion/Biosynth-related"/>
</dbReference>
<evidence type="ECO:0000259" key="1">
    <source>
        <dbReference type="PROSITE" id="PS50213"/>
    </source>
</evidence>
<gene>
    <name evidence="2" type="ORF">RISW2_16685</name>
</gene>
<dbReference type="eggNOG" id="COG2335">
    <property type="taxonomic scope" value="Bacteria"/>
</dbReference>
<dbReference type="SMART" id="SM00554">
    <property type="entry name" value="FAS1"/>
    <property type="match status" value="1"/>
</dbReference>
<dbReference type="InterPro" id="IPR000782">
    <property type="entry name" value="FAS1_domain"/>
</dbReference>
<dbReference type="PANTHER" id="PTHR10900">
    <property type="entry name" value="PERIOSTIN-RELATED"/>
    <property type="match status" value="1"/>
</dbReference>
<comment type="caution">
    <text evidence="2">The sequence shown here is derived from an EMBL/GenBank/DDBJ whole genome shotgun (WGS) entry which is preliminary data.</text>
</comment>
<dbReference type="InterPro" id="IPR036378">
    <property type="entry name" value="FAS1_dom_sf"/>
</dbReference>
<dbReference type="SUPFAM" id="SSF82153">
    <property type="entry name" value="FAS1 domain"/>
    <property type="match status" value="1"/>
</dbReference>
<sequence>MTTRSLTRRDALRGAAGIGALSLLPAAAQARRAQLDLLSELGTRAEYLTLMDLLVLTGLSDTLRRRGPFTVFAPREMAFWRMSQAQYDQLIDPVFRPQLARILRHHVVPERHSVFELVGRRTVLPTLAGTSLVVDGLGGNGLRAGGAPVSLSEIEATNGFAHEVDTLMRPV</sequence>
<dbReference type="Proteomes" id="UP000023430">
    <property type="component" value="Unassembled WGS sequence"/>
</dbReference>
<dbReference type="OrthoDB" id="9800666at2"/>
<reference evidence="2 3" key="1">
    <citation type="submission" date="2014-01" db="EMBL/GenBank/DDBJ databases">
        <title>Roseivivax isoporae LMG 25204 Genome Sequencing.</title>
        <authorList>
            <person name="Lai Q."/>
            <person name="Li G."/>
            <person name="Shao Z."/>
        </authorList>
    </citation>
    <scope>NUCLEOTIDE SEQUENCE [LARGE SCALE GENOMIC DNA]</scope>
    <source>
        <strain evidence="2 3">LMG 25204</strain>
    </source>
</reference>
<evidence type="ECO:0000313" key="2">
    <source>
        <dbReference type="EMBL" id="ETX27104.1"/>
    </source>
</evidence>
<organism evidence="2 3">
    <name type="scientific">Roseivivax isoporae LMG 25204</name>
    <dbReference type="NCBI Taxonomy" id="1449351"/>
    <lineage>
        <taxon>Bacteria</taxon>
        <taxon>Pseudomonadati</taxon>
        <taxon>Pseudomonadota</taxon>
        <taxon>Alphaproteobacteria</taxon>
        <taxon>Rhodobacterales</taxon>
        <taxon>Roseobacteraceae</taxon>
        <taxon>Roseivivax</taxon>
    </lineage>
</organism>
<proteinExistence type="predicted"/>
<dbReference type="PANTHER" id="PTHR10900:SF77">
    <property type="entry name" value="FI19380P1"/>
    <property type="match status" value="1"/>
</dbReference>
<evidence type="ECO:0000313" key="3">
    <source>
        <dbReference type="Proteomes" id="UP000023430"/>
    </source>
</evidence>
<dbReference type="STRING" id="1449351.RISW2_16685"/>
<dbReference type="PROSITE" id="PS51318">
    <property type="entry name" value="TAT"/>
    <property type="match status" value="1"/>
</dbReference>
<accession>X7F4X7</accession>
<dbReference type="PROSITE" id="PS50213">
    <property type="entry name" value="FAS1"/>
    <property type="match status" value="1"/>
</dbReference>
<keyword evidence="3" id="KW-1185">Reference proteome</keyword>
<dbReference type="EMBL" id="JAME01000041">
    <property type="protein sequence ID" value="ETX27104.1"/>
    <property type="molecule type" value="Genomic_DNA"/>
</dbReference>